<evidence type="ECO:0008006" key="3">
    <source>
        <dbReference type="Google" id="ProtNLM"/>
    </source>
</evidence>
<dbReference type="PANTHER" id="PTHR13812:SF19">
    <property type="entry name" value="KETIMINE REDUCTASE MU-CRYSTALLIN"/>
    <property type="match status" value="1"/>
</dbReference>
<evidence type="ECO:0000313" key="1">
    <source>
        <dbReference type="EMBL" id="TSD68059.1"/>
    </source>
</evidence>
<dbReference type="Proteomes" id="UP000316988">
    <property type="component" value="Unassembled WGS sequence"/>
</dbReference>
<protein>
    <recommendedName>
        <fullName evidence="3">Ornithine cyclodeaminase</fullName>
    </recommendedName>
</protein>
<comment type="caution">
    <text evidence="1">The sequence shown here is derived from an EMBL/GenBank/DDBJ whole genome shotgun (WGS) entry which is preliminary data.</text>
</comment>
<dbReference type="Gene3D" id="3.30.1780.10">
    <property type="entry name" value="ornithine cyclodeaminase, domain 1"/>
    <property type="match status" value="1"/>
</dbReference>
<accession>A0A554SP68</accession>
<dbReference type="AlphaFoldDB" id="A0A554SP68"/>
<gene>
    <name evidence="1" type="ORF">FNM00_00230</name>
</gene>
<dbReference type="OrthoDB" id="9801817at2"/>
<dbReference type="GO" id="GO:0005737">
    <property type="term" value="C:cytoplasm"/>
    <property type="evidence" value="ECO:0007669"/>
    <property type="project" value="TreeGrafter"/>
</dbReference>
<name>A0A554SP68_9ACTN</name>
<dbReference type="Pfam" id="PF02423">
    <property type="entry name" value="OCD_Mu_crystall"/>
    <property type="match status" value="1"/>
</dbReference>
<reference evidence="1 2" key="1">
    <citation type="submission" date="2019-07" db="EMBL/GenBank/DDBJ databases">
        <authorList>
            <person name="Zhao L.H."/>
        </authorList>
    </citation>
    <scope>NUCLEOTIDE SEQUENCE [LARGE SCALE GENOMIC DNA]</scope>
    <source>
        <strain evidence="1 2">Co35</strain>
    </source>
</reference>
<proteinExistence type="predicted"/>
<keyword evidence="2" id="KW-1185">Reference proteome</keyword>
<dbReference type="PANTHER" id="PTHR13812">
    <property type="entry name" value="KETIMINE REDUCTASE MU-CRYSTALLIN"/>
    <property type="match status" value="1"/>
</dbReference>
<dbReference type="EMBL" id="VLNT01000001">
    <property type="protein sequence ID" value="TSD68059.1"/>
    <property type="molecule type" value="Genomic_DNA"/>
</dbReference>
<dbReference type="RefSeq" id="WP_143911006.1">
    <property type="nucleotide sequence ID" value="NZ_VLNT01000001.1"/>
</dbReference>
<dbReference type="SUPFAM" id="SSF51735">
    <property type="entry name" value="NAD(P)-binding Rossmann-fold domains"/>
    <property type="match status" value="1"/>
</dbReference>
<sequence length="324" mass="33887">MQASPLAVLTAADVRTSGVLNPDVAVDVMRRTLAAKRAGVAVDSPLSTLTLGEPGHRFVAHPASLEDIAGVKWIGANPENLRHGQPRASASVLLSDRQDGRSRAVVEATSISAARTAAVGALAVEVLASTAAPFSVGVVGAGVSSLAFVDTVIALYPDLVRTVTVFDLAEEAGARLVETLRERGVAATVAGSVEEAVTAHEVVVLGTSDAVTPYVTPAMLEGVRLVVAISLNDLTETAVATSGRWVTTDRQLLAYDLSSTARAVRSGAVSPDRIELLEDLMVDPASGDRPEGERIVFDLWGLGMFDIALAAAAWRRQERDHGQR</sequence>
<dbReference type="Gene3D" id="3.40.50.720">
    <property type="entry name" value="NAD(P)-binding Rossmann-like Domain"/>
    <property type="match status" value="1"/>
</dbReference>
<organism evidence="1 2">
    <name type="scientific">Aeromicrobium piscarium</name>
    <dbReference type="NCBI Taxonomy" id="2590901"/>
    <lineage>
        <taxon>Bacteria</taxon>
        <taxon>Bacillati</taxon>
        <taxon>Actinomycetota</taxon>
        <taxon>Actinomycetes</taxon>
        <taxon>Propionibacteriales</taxon>
        <taxon>Nocardioidaceae</taxon>
        <taxon>Aeromicrobium</taxon>
    </lineage>
</organism>
<evidence type="ECO:0000313" key="2">
    <source>
        <dbReference type="Proteomes" id="UP000316988"/>
    </source>
</evidence>
<dbReference type="InterPro" id="IPR036291">
    <property type="entry name" value="NAD(P)-bd_dom_sf"/>
</dbReference>
<dbReference type="InterPro" id="IPR023401">
    <property type="entry name" value="ODC_N"/>
</dbReference>
<dbReference type="InterPro" id="IPR003462">
    <property type="entry name" value="ODC_Mu_crystall"/>
</dbReference>